<keyword evidence="1" id="KW-0863">Zinc-finger</keyword>
<dbReference type="SUPFAM" id="SSF57850">
    <property type="entry name" value="RING/U-box"/>
    <property type="match status" value="1"/>
</dbReference>
<dbReference type="AlphaFoldDB" id="B8AEM4"/>
<dbReference type="InterPro" id="IPR039780">
    <property type="entry name" value="Mot2"/>
</dbReference>
<dbReference type="FunFam" id="3.30.40.10:FF:000383">
    <property type="entry name" value="RING/U-box superfamily protein"/>
    <property type="match status" value="1"/>
</dbReference>
<evidence type="ECO:0000256" key="1">
    <source>
        <dbReference type="PROSITE-ProRule" id="PRU00175"/>
    </source>
</evidence>
<dbReference type="InterPro" id="IPR013083">
    <property type="entry name" value="Znf_RING/FYVE/PHD"/>
</dbReference>
<dbReference type="Proteomes" id="UP000007015">
    <property type="component" value="Chromosome 2"/>
</dbReference>
<keyword evidence="1" id="KW-0479">Metal-binding</keyword>
<evidence type="ECO:0000259" key="2">
    <source>
        <dbReference type="PROSITE" id="PS50089"/>
    </source>
</evidence>
<dbReference type="HOGENOM" id="CLU_2310772_0_0_1"/>
<dbReference type="InterPro" id="IPR039515">
    <property type="entry name" value="NOT4_mRING-HC-C4C4"/>
</dbReference>
<dbReference type="PANTHER" id="PTHR12603">
    <property type="entry name" value="CCR4-NOT TRANSCRIPTION COMPLEX RELATED"/>
    <property type="match status" value="1"/>
</dbReference>
<dbReference type="EMBL" id="CM000127">
    <property type="protein sequence ID" value="EEC73481.1"/>
    <property type="molecule type" value="Genomic_DNA"/>
</dbReference>
<dbReference type="InterPro" id="IPR001841">
    <property type="entry name" value="Znf_RING"/>
</dbReference>
<proteinExistence type="predicted"/>
<accession>B8AEM4</accession>
<protein>
    <recommendedName>
        <fullName evidence="2">RING-type domain-containing protein</fullName>
    </recommendedName>
</protein>
<dbReference type="CDD" id="cd16618">
    <property type="entry name" value="mRING-HC-C4C4_CNOT4"/>
    <property type="match status" value="1"/>
</dbReference>
<sequence>MGNCWVAMGIGSAQKGVPSKPTSCPICYEDLDPTDSSFLPCPCGFHLCLFCHKRILEADGRCPACRKQYISASSGGETVGSEREMGNLRLSRSCSMGPRY</sequence>
<gene>
    <name evidence="3" type="ORF">OsI_07812</name>
</gene>
<dbReference type="PROSITE" id="PS50089">
    <property type="entry name" value="ZF_RING_2"/>
    <property type="match status" value="1"/>
</dbReference>
<dbReference type="Gene3D" id="3.30.40.10">
    <property type="entry name" value="Zinc/RING finger domain, C3HC4 (zinc finger)"/>
    <property type="match status" value="1"/>
</dbReference>
<dbReference type="GO" id="GO:0008270">
    <property type="term" value="F:zinc ion binding"/>
    <property type="evidence" value="ECO:0007669"/>
    <property type="project" value="UniProtKB-KW"/>
</dbReference>
<keyword evidence="1" id="KW-0862">Zinc</keyword>
<dbReference type="PANTHER" id="PTHR12603:SF38">
    <property type="entry name" value="OS02G0580800 PROTEIN"/>
    <property type="match status" value="1"/>
</dbReference>
<dbReference type="STRING" id="39946.B8AEM4"/>
<evidence type="ECO:0000313" key="3">
    <source>
        <dbReference type="EMBL" id="EEC73481.1"/>
    </source>
</evidence>
<dbReference type="GO" id="GO:0004842">
    <property type="term" value="F:ubiquitin-protein transferase activity"/>
    <property type="evidence" value="ECO:0007669"/>
    <property type="project" value="InterPro"/>
</dbReference>
<dbReference type="Gramene" id="BGIOSGA006178-TA">
    <property type="protein sequence ID" value="BGIOSGA006178-PA"/>
    <property type="gene ID" value="BGIOSGA006178"/>
</dbReference>
<evidence type="ECO:0000313" key="4">
    <source>
        <dbReference type="Proteomes" id="UP000007015"/>
    </source>
</evidence>
<organism evidence="3 4">
    <name type="scientific">Oryza sativa subsp. indica</name>
    <name type="common">Rice</name>
    <dbReference type="NCBI Taxonomy" id="39946"/>
    <lineage>
        <taxon>Eukaryota</taxon>
        <taxon>Viridiplantae</taxon>
        <taxon>Streptophyta</taxon>
        <taxon>Embryophyta</taxon>
        <taxon>Tracheophyta</taxon>
        <taxon>Spermatophyta</taxon>
        <taxon>Magnoliopsida</taxon>
        <taxon>Liliopsida</taxon>
        <taxon>Poales</taxon>
        <taxon>Poaceae</taxon>
        <taxon>BOP clade</taxon>
        <taxon>Oryzoideae</taxon>
        <taxon>Oryzeae</taxon>
        <taxon>Oryzinae</taxon>
        <taxon>Oryza</taxon>
        <taxon>Oryza sativa</taxon>
    </lineage>
</organism>
<dbReference type="GO" id="GO:0016567">
    <property type="term" value="P:protein ubiquitination"/>
    <property type="evidence" value="ECO:0007669"/>
    <property type="project" value="TreeGrafter"/>
</dbReference>
<dbReference type="GO" id="GO:0030014">
    <property type="term" value="C:CCR4-NOT complex"/>
    <property type="evidence" value="ECO:0007669"/>
    <property type="project" value="InterPro"/>
</dbReference>
<name>B8AEM4_ORYSI</name>
<reference evidence="3 4" key="1">
    <citation type="journal article" date="2005" name="PLoS Biol.">
        <title>The genomes of Oryza sativa: a history of duplications.</title>
        <authorList>
            <person name="Yu J."/>
            <person name="Wang J."/>
            <person name="Lin W."/>
            <person name="Li S."/>
            <person name="Li H."/>
            <person name="Zhou J."/>
            <person name="Ni P."/>
            <person name="Dong W."/>
            <person name="Hu S."/>
            <person name="Zeng C."/>
            <person name="Zhang J."/>
            <person name="Zhang Y."/>
            <person name="Li R."/>
            <person name="Xu Z."/>
            <person name="Li S."/>
            <person name="Li X."/>
            <person name="Zheng H."/>
            <person name="Cong L."/>
            <person name="Lin L."/>
            <person name="Yin J."/>
            <person name="Geng J."/>
            <person name="Li G."/>
            <person name="Shi J."/>
            <person name="Liu J."/>
            <person name="Lv H."/>
            <person name="Li J."/>
            <person name="Wang J."/>
            <person name="Deng Y."/>
            <person name="Ran L."/>
            <person name="Shi X."/>
            <person name="Wang X."/>
            <person name="Wu Q."/>
            <person name="Li C."/>
            <person name="Ren X."/>
            <person name="Wang J."/>
            <person name="Wang X."/>
            <person name="Li D."/>
            <person name="Liu D."/>
            <person name="Zhang X."/>
            <person name="Ji Z."/>
            <person name="Zhao W."/>
            <person name="Sun Y."/>
            <person name="Zhang Z."/>
            <person name="Bao J."/>
            <person name="Han Y."/>
            <person name="Dong L."/>
            <person name="Ji J."/>
            <person name="Chen P."/>
            <person name="Wu S."/>
            <person name="Liu J."/>
            <person name="Xiao Y."/>
            <person name="Bu D."/>
            <person name="Tan J."/>
            <person name="Yang L."/>
            <person name="Ye C."/>
            <person name="Zhang J."/>
            <person name="Xu J."/>
            <person name="Zhou Y."/>
            <person name="Yu Y."/>
            <person name="Zhang B."/>
            <person name="Zhuang S."/>
            <person name="Wei H."/>
            <person name="Liu B."/>
            <person name="Lei M."/>
            <person name="Yu H."/>
            <person name="Li Y."/>
            <person name="Xu H."/>
            <person name="Wei S."/>
            <person name="He X."/>
            <person name="Fang L."/>
            <person name="Zhang Z."/>
            <person name="Zhang Y."/>
            <person name="Huang X."/>
            <person name="Su Z."/>
            <person name="Tong W."/>
            <person name="Li J."/>
            <person name="Tong Z."/>
            <person name="Li S."/>
            <person name="Ye J."/>
            <person name="Wang L."/>
            <person name="Fang L."/>
            <person name="Lei T."/>
            <person name="Chen C."/>
            <person name="Chen H."/>
            <person name="Xu Z."/>
            <person name="Li H."/>
            <person name="Huang H."/>
            <person name="Zhang F."/>
            <person name="Xu H."/>
            <person name="Li N."/>
            <person name="Zhao C."/>
            <person name="Li S."/>
            <person name="Dong L."/>
            <person name="Huang Y."/>
            <person name="Li L."/>
            <person name="Xi Y."/>
            <person name="Qi Q."/>
            <person name="Li W."/>
            <person name="Zhang B."/>
            <person name="Hu W."/>
            <person name="Zhang Y."/>
            <person name="Tian X."/>
            <person name="Jiao Y."/>
            <person name="Liang X."/>
            <person name="Jin J."/>
            <person name="Gao L."/>
            <person name="Zheng W."/>
            <person name="Hao B."/>
            <person name="Liu S."/>
            <person name="Wang W."/>
            <person name="Yuan L."/>
            <person name="Cao M."/>
            <person name="McDermott J."/>
            <person name="Samudrala R."/>
            <person name="Wang J."/>
            <person name="Wong G.K."/>
            <person name="Yang H."/>
        </authorList>
    </citation>
    <scope>NUCLEOTIDE SEQUENCE [LARGE SCALE GENOMIC DNA]</scope>
    <source>
        <strain evidence="4">cv. 93-11</strain>
    </source>
</reference>
<keyword evidence="4" id="KW-1185">Reference proteome</keyword>
<feature type="domain" description="RING-type" evidence="2">
    <location>
        <begin position="24"/>
        <end position="66"/>
    </location>
</feature>
<dbReference type="Pfam" id="PF14570">
    <property type="entry name" value="zf-RING_4"/>
    <property type="match status" value="1"/>
</dbReference>